<feature type="region of interest" description="Disordered" evidence="1">
    <location>
        <begin position="1"/>
        <end position="29"/>
    </location>
</feature>
<reference evidence="2 3" key="1">
    <citation type="journal article" date="2018" name="Front. Microbiol.">
        <title>Genome-Wide Analysis of Corynespora cassiicola Leaf Fall Disease Putative Effectors.</title>
        <authorList>
            <person name="Lopez D."/>
            <person name="Ribeiro S."/>
            <person name="Label P."/>
            <person name="Fumanal B."/>
            <person name="Venisse J.S."/>
            <person name="Kohler A."/>
            <person name="de Oliveira R.R."/>
            <person name="Labutti K."/>
            <person name="Lipzen A."/>
            <person name="Lail K."/>
            <person name="Bauer D."/>
            <person name="Ohm R.A."/>
            <person name="Barry K.W."/>
            <person name="Spatafora J."/>
            <person name="Grigoriev I.V."/>
            <person name="Martin F.M."/>
            <person name="Pujade-Renaud V."/>
        </authorList>
    </citation>
    <scope>NUCLEOTIDE SEQUENCE [LARGE SCALE GENOMIC DNA]</scope>
    <source>
        <strain evidence="2 3">Philippines</strain>
    </source>
</reference>
<feature type="compositionally biased region" description="Polar residues" evidence="1">
    <location>
        <begin position="19"/>
        <end position="29"/>
    </location>
</feature>
<evidence type="ECO:0000256" key="1">
    <source>
        <dbReference type="SAM" id="MobiDB-lite"/>
    </source>
</evidence>
<sequence>MDELQTLERKLRSKEGTQKPITQESNNWYKQQIKKKEQLDEEIRRVQQEIPSQEPIVAAAKKVADDLKKQVAQAKKKNDTKALDTAKAQEKKARSDYTVELKKLEKLQASVGEKKRQQQGLYSASVRRLIENFERDLQQLKAVRAQAAKMKMPKV</sequence>
<dbReference type="AlphaFoldDB" id="A0A2T2N5U3"/>
<evidence type="ECO:0000313" key="3">
    <source>
        <dbReference type="Proteomes" id="UP000240883"/>
    </source>
</evidence>
<organism evidence="2 3">
    <name type="scientific">Corynespora cassiicola Philippines</name>
    <dbReference type="NCBI Taxonomy" id="1448308"/>
    <lineage>
        <taxon>Eukaryota</taxon>
        <taxon>Fungi</taxon>
        <taxon>Dikarya</taxon>
        <taxon>Ascomycota</taxon>
        <taxon>Pezizomycotina</taxon>
        <taxon>Dothideomycetes</taxon>
        <taxon>Pleosporomycetidae</taxon>
        <taxon>Pleosporales</taxon>
        <taxon>Corynesporascaceae</taxon>
        <taxon>Corynespora</taxon>
    </lineage>
</organism>
<feature type="non-terminal residue" evidence="2">
    <location>
        <position position="155"/>
    </location>
</feature>
<keyword evidence="3" id="KW-1185">Reference proteome</keyword>
<proteinExistence type="predicted"/>
<dbReference type="Proteomes" id="UP000240883">
    <property type="component" value="Unassembled WGS sequence"/>
</dbReference>
<feature type="region of interest" description="Disordered" evidence="1">
    <location>
        <begin position="73"/>
        <end position="94"/>
    </location>
</feature>
<feature type="compositionally biased region" description="Basic and acidic residues" evidence="1">
    <location>
        <begin position="1"/>
        <end position="17"/>
    </location>
</feature>
<dbReference type="EMBL" id="KZ678147">
    <property type="protein sequence ID" value="PSN60817.1"/>
    <property type="molecule type" value="Genomic_DNA"/>
</dbReference>
<evidence type="ECO:0000313" key="2">
    <source>
        <dbReference type="EMBL" id="PSN60817.1"/>
    </source>
</evidence>
<name>A0A2T2N5U3_CORCC</name>
<gene>
    <name evidence="2" type="ORF">BS50DRAFT_578980</name>
</gene>
<protein>
    <submittedName>
        <fullName evidence="2">Uncharacterized protein</fullName>
    </submittedName>
</protein>
<accession>A0A2T2N5U3</accession>
<feature type="compositionally biased region" description="Basic and acidic residues" evidence="1">
    <location>
        <begin position="76"/>
        <end position="94"/>
    </location>
</feature>